<keyword evidence="7" id="KW-0131">Cell cycle</keyword>
<reference evidence="7 8" key="1">
    <citation type="submission" date="2017-06" db="EMBL/GenBank/DDBJ databases">
        <authorList>
            <person name="Kim H.J."/>
            <person name="Triplett B.A."/>
        </authorList>
    </citation>
    <scope>NUCLEOTIDE SEQUENCE [LARGE SCALE GENOMIC DNA]</scope>
    <source>
        <strain evidence="7 8">DSM 19316</strain>
    </source>
</reference>
<keyword evidence="3 5" id="KW-0547">Nucleotide-binding</keyword>
<dbReference type="GO" id="GO:0006260">
    <property type="term" value="P:DNA replication"/>
    <property type="evidence" value="ECO:0007669"/>
    <property type="project" value="UniProtKB-UniRule"/>
</dbReference>
<accession>A0A238YAR5</accession>
<keyword evidence="2 5" id="KW-0235">DNA replication</keyword>
<dbReference type="Pfam" id="PF22703">
    <property type="entry name" value="Cdc6_lid"/>
    <property type="match status" value="1"/>
</dbReference>
<dbReference type="HAMAP" id="MF_01407">
    <property type="entry name" value="ORC1_type_DNA_replic_protein"/>
    <property type="match status" value="1"/>
</dbReference>
<dbReference type="GO" id="GO:0005524">
    <property type="term" value="F:ATP binding"/>
    <property type="evidence" value="ECO:0007669"/>
    <property type="project" value="UniProtKB-UniRule"/>
</dbReference>
<proteinExistence type="inferred from homology"/>
<dbReference type="InterPro" id="IPR036388">
    <property type="entry name" value="WH-like_DNA-bd_sf"/>
</dbReference>
<dbReference type="Gene3D" id="1.10.8.60">
    <property type="match status" value="1"/>
</dbReference>
<evidence type="ECO:0000256" key="3">
    <source>
        <dbReference type="ARBA" id="ARBA00022741"/>
    </source>
</evidence>
<dbReference type="AlphaFoldDB" id="A0A238YAR5"/>
<evidence type="ECO:0000256" key="4">
    <source>
        <dbReference type="ARBA" id="ARBA00022840"/>
    </source>
</evidence>
<dbReference type="Proteomes" id="UP000198297">
    <property type="component" value="Unassembled WGS sequence"/>
</dbReference>
<dbReference type="InterPro" id="IPR015163">
    <property type="entry name" value="Cdc6_C"/>
</dbReference>
<evidence type="ECO:0000256" key="2">
    <source>
        <dbReference type="ARBA" id="ARBA00022705"/>
    </source>
</evidence>
<comment type="similarity">
    <text evidence="1 5">Belongs to the CDC6/cdc18 family.</text>
</comment>
<dbReference type="InterPro" id="IPR036390">
    <property type="entry name" value="WH_DNA-bd_sf"/>
</dbReference>
<dbReference type="GO" id="GO:0016887">
    <property type="term" value="F:ATP hydrolysis activity"/>
    <property type="evidence" value="ECO:0007669"/>
    <property type="project" value="InterPro"/>
</dbReference>
<dbReference type="PANTHER" id="PTHR10763:SF22">
    <property type="entry name" value="ORC1-TYPE DNA REPLICATION PROTEIN"/>
    <property type="match status" value="1"/>
</dbReference>
<feature type="binding site" evidence="5">
    <location>
        <position position="244"/>
    </location>
    <ligand>
        <name>ATP</name>
        <dbReference type="ChEBI" id="CHEBI:30616"/>
    </ligand>
</feature>
<gene>
    <name evidence="7" type="ORF">SAMN06266787_10979</name>
</gene>
<dbReference type="Pfam" id="PF13401">
    <property type="entry name" value="AAA_22"/>
    <property type="match status" value="1"/>
</dbReference>
<feature type="binding site" evidence="5">
    <location>
        <begin position="73"/>
        <end position="77"/>
    </location>
    <ligand>
        <name>ATP</name>
        <dbReference type="ChEBI" id="CHEBI:30616"/>
    </ligand>
</feature>
<dbReference type="InterPro" id="IPR027417">
    <property type="entry name" value="P-loop_NTPase"/>
</dbReference>
<evidence type="ECO:0000256" key="1">
    <source>
        <dbReference type="ARBA" id="ARBA00006184"/>
    </source>
</evidence>
<evidence type="ECO:0000256" key="5">
    <source>
        <dbReference type="HAMAP-Rule" id="MF_01407"/>
    </source>
</evidence>
<dbReference type="PANTHER" id="PTHR10763">
    <property type="entry name" value="CELL DIVISION CONTROL PROTEIN 6-RELATED"/>
    <property type="match status" value="1"/>
</dbReference>
<organism evidence="7 8">
    <name type="scientific">Halorubrum ezzemoulense</name>
    <name type="common">Halorubrum chaoviator</name>
    <dbReference type="NCBI Taxonomy" id="337243"/>
    <lineage>
        <taxon>Archaea</taxon>
        <taxon>Methanobacteriati</taxon>
        <taxon>Methanobacteriota</taxon>
        <taxon>Stenosarchaea group</taxon>
        <taxon>Halobacteria</taxon>
        <taxon>Halobacteriales</taxon>
        <taxon>Haloferacaceae</taxon>
        <taxon>Halorubrum</taxon>
    </lineage>
</organism>
<evidence type="ECO:0000259" key="6">
    <source>
        <dbReference type="SMART" id="SM01074"/>
    </source>
</evidence>
<dbReference type="InterPro" id="IPR049945">
    <property type="entry name" value="AAA_22"/>
</dbReference>
<keyword evidence="4 5" id="KW-0067">ATP-binding</keyword>
<dbReference type="Pfam" id="PF09079">
    <property type="entry name" value="WHD_Cdc6"/>
    <property type="match status" value="1"/>
</dbReference>
<dbReference type="FunFam" id="1.10.8.60:FF:000073">
    <property type="entry name" value="ORC1-type DNA replication protein"/>
    <property type="match status" value="1"/>
</dbReference>
<dbReference type="SMART" id="SM01074">
    <property type="entry name" value="Cdc6_C"/>
    <property type="match status" value="1"/>
</dbReference>
<dbReference type="RefSeq" id="WP_167373111.1">
    <property type="nucleotide sequence ID" value="NZ_FZNK01000009.1"/>
</dbReference>
<feature type="binding site" evidence="5">
    <location>
        <position position="232"/>
    </location>
    <ligand>
        <name>ATP</name>
        <dbReference type="ChEBI" id="CHEBI:30616"/>
    </ligand>
</feature>
<evidence type="ECO:0000313" key="7">
    <source>
        <dbReference type="EMBL" id="SNR67439.1"/>
    </source>
</evidence>
<dbReference type="SUPFAM" id="SSF46785">
    <property type="entry name" value="Winged helix' DNA-binding domain"/>
    <property type="match status" value="1"/>
</dbReference>
<dbReference type="InterPro" id="IPR014277">
    <property type="entry name" value="Orc1/Cdc6_arc"/>
</dbReference>
<sequence>MTNTDESGFSVDQVIGNSPRIFQDKSLVSVGTVPDEDRIVGRQEEITNVALSLEDIIYNDVPDNIQIYGKTGTGKSLVSRHVSSKIVERAQENSIPATNVYIDCNANNTITRASRTLYFSVFDELDEKYGIKAQPSISPPPKRGVGWKTYTERLWDLVDDYYDGLVIILDEIDLLEEFNSLLHALSRARENDEIETYISIVLISNKTTQFRNEVNQRVKSSMGGSEFVFSAYNAEQLEDILENRRDAFEEGVLSEDTISKAAELAADEHGDARKAIELLNKAGMMARRNMDETVTENHVTEARDLVEADLLSKSISTLPDQAKLVLYTLTKRLNGRGDTVSTSQVYDRYQTVAKDVESNVLGYQRVSDLLDELEFLGVTMSERKGRGDRRGIKKDHELNHRPEIVLAATLAEDPRLQDLESVSSPEDILQ</sequence>
<dbReference type="EMBL" id="FZNK01000009">
    <property type="protein sequence ID" value="SNR67439.1"/>
    <property type="molecule type" value="Genomic_DNA"/>
</dbReference>
<dbReference type="InterPro" id="IPR050311">
    <property type="entry name" value="ORC1/CDC6"/>
</dbReference>
<name>A0A238YAR5_HALEZ</name>
<dbReference type="CDD" id="cd08768">
    <property type="entry name" value="Cdc6_C"/>
    <property type="match status" value="1"/>
</dbReference>
<evidence type="ECO:0000313" key="8">
    <source>
        <dbReference type="Proteomes" id="UP000198297"/>
    </source>
</evidence>
<keyword evidence="7" id="KW-0132">Cell division</keyword>
<protein>
    <recommendedName>
        <fullName evidence="5">ORC1-type DNA replication protein</fullName>
    </recommendedName>
</protein>
<dbReference type="Gene3D" id="3.40.50.300">
    <property type="entry name" value="P-loop containing nucleotide triphosphate hydrolases"/>
    <property type="match status" value="1"/>
</dbReference>
<dbReference type="GO" id="GO:0051301">
    <property type="term" value="P:cell division"/>
    <property type="evidence" value="ECO:0007669"/>
    <property type="project" value="UniProtKB-KW"/>
</dbReference>
<dbReference type="NCBIfam" id="TIGR02928">
    <property type="entry name" value="orc1/cdc6 family replication initiation protein"/>
    <property type="match status" value="1"/>
</dbReference>
<comment type="function">
    <text evidence="5">Involved in regulation of DNA replication.</text>
</comment>
<dbReference type="SUPFAM" id="SSF52540">
    <property type="entry name" value="P-loop containing nucleoside triphosphate hydrolases"/>
    <property type="match status" value="1"/>
</dbReference>
<dbReference type="InterPro" id="IPR055237">
    <property type="entry name" value="Cdc6_lid"/>
</dbReference>
<dbReference type="Gene3D" id="1.10.10.10">
    <property type="entry name" value="Winged helix-like DNA-binding domain superfamily/Winged helix DNA-binding domain"/>
    <property type="match status" value="1"/>
</dbReference>
<feature type="domain" description="Cdc6 C-terminal" evidence="6">
    <location>
        <begin position="326"/>
        <end position="409"/>
    </location>
</feature>